<gene>
    <name evidence="7" type="ORF">M622_05320</name>
</gene>
<comment type="similarity">
    <text evidence="1">Belongs to the short-chain dehydrogenases/reductases (SDR) family.</text>
</comment>
<evidence type="ECO:0000256" key="3">
    <source>
        <dbReference type="ARBA" id="ARBA00023027"/>
    </source>
</evidence>
<dbReference type="PATRIC" id="fig|1348657.5.peg.2820"/>
<keyword evidence="5" id="KW-0753">Steroid metabolism</keyword>
<sequence length="254" mass="26475">MAGRVEGKIALITGGASGVGRATVELMVKEGAQVVFTDLNVEAGEALAASLGDKAVFMRQDAASAADWDAVMAMLRERFGRLDILVNNAGILIKGSIEDATLDDWQRLMRVNADSVFLGCKAGLALIKESGGGGSIINMSSIAGIAAKDDYAAYGASKAAIAGLTRAVAAHCRRAKYRIRCNSIHPDGVMTPMTAGSYPKGLDPARITIDGDPMNRACLPTDVAAAILFLADDASRAVNGIELRVDSGQFVMSI</sequence>
<keyword evidence="4" id="KW-0443">Lipid metabolism</keyword>
<dbReference type="InterPro" id="IPR020904">
    <property type="entry name" value="Sc_DH/Rdtase_CS"/>
</dbReference>
<proteinExistence type="inferred from homology"/>
<dbReference type="InterPro" id="IPR057326">
    <property type="entry name" value="KR_dom"/>
</dbReference>
<dbReference type="FunFam" id="3.40.50.720:FF:000084">
    <property type="entry name" value="Short-chain dehydrogenase reductase"/>
    <property type="match status" value="1"/>
</dbReference>
<dbReference type="Pfam" id="PF13561">
    <property type="entry name" value="adh_short_C2"/>
    <property type="match status" value="1"/>
</dbReference>
<evidence type="ECO:0000313" key="8">
    <source>
        <dbReference type="Proteomes" id="UP000015455"/>
    </source>
</evidence>
<comment type="caution">
    <text evidence="7">The sequence shown here is derived from an EMBL/GenBank/DDBJ whole genome shotgun (WGS) entry which is preliminary data.</text>
</comment>
<dbReference type="PROSITE" id="PS00061">
    <property type="entry name" value="ADH_SHORT"/>
    <property type="match status" value="1"/>
</dbReference>
<dbReference type="InterPro" id="IPR036291">
    <property type="entry name" value="NAD(P)-bd_dom_sf"/>
</dbReference>
<dbReference type="GO" id="GO:0008202">
    <property type="term" value="P:steroid metabolic process"/>
    <property type="evidence" value="ECO:0007669"/>
    <property type="project" value="UniProtKB-KW"/>
</dbReference>
<dbReference type="PRINTS" id="PR00081">
    <property type="entry name" value="GDHRDH"/>
</dbReference>
<dbReference type="GO" id="GO:0016491">
    <property type="term" value="F:oxidoreductase activity"/>
    <property type="evidence" value="ECO:0007669"/>
    <property type="project" value="UniProtKB-KW"/>
</dbReference>
<feature type="domain" description="Ketoreductase" evidence="6">
    <location>
        <begin position="8"/>
        <end position="193"/>
    </location>
</feature>
<evidence type="ECO:0000256" key="1">
    <source>
        <dbReference type="ARBA" id="ARBA00006484"/>
    </source>
</evidence>
<evidence type="ECO:0000256" key="4">
    <source>
        <dbReference type="ARBA" id="ARBA00023098"/>
    </source>
</evidence>
<protein>
    <recommendedName>
        <fullName evidence="6">Ketoreductase domain-containing protein</fullName>
    </recommendedName>
</protein>
<dbReference type="Proteomes" id="UP000015455">
    <property type="component" value="Unassembled WGS sequence"/>
</dbReference>
<reference evidence="7 8" key="1">
    <citation type="submission" date="2013-06" db="EMBL/GenBank/DDBJ databases">
        <title>Draft genome sequence of Thauera terpenica.</title>
        <authorList>
            <person name="Liu B."/>
            <person name="Frostegard A.H."/>
            <person name="Shapleigh J.P."/>
        </authorList>
    </citation>
    <scope>NUCLEOTIDE SEQUENCE [LARGE SCALE GENOMIC DNA]</scope>
    <source>
        <strain evidence="7 8">58Eu</strain>
    </source>
</reference>
<dbReference type="SUPFAM" id="SSF51735">
    <property type="entry name" value="NAD(P)-binding Rossmann-fold domains"/>
    <property type="match status" value="1"/>
</dbReference>
<keyword evidence="2" id="KW-0560">Oxidoreductase</keyword>
<name>T0APU8_9RHOO</name>
<dbReference type="PRINTS" id="PR00080">
    <property type="entry name" value="SDRFAMILY"/>
</dbReference>
<dbReference type="OrthoDB" id="9803333at2"/>
<accession>T0APU8</accession>
<evidence type="ECO:0000256" key="5">
    <source>
        <dbReference type="ARBA" id="ARBA00023221"/>
    </source>
</evidence>
<organism evidence="7 8">
    <name type="scientific">Thauera terpenica 58Eu</name>
    <dbReference type="NCBI Taxonomy" id="1348657"/>
    <lineage>
        <taxon>Bacteria</taxon>
        <taxon>Pseudomonadati</taxon>
        <taxon>Pseudomonadota</taxon>
        <taxon>Betaproteobacteria</taxon>
        <taxon>Rhodocyclales</taxon>
        <taxon>Zoogloeaceae</taxon>
        <taxon>Thauera</taxon>
    </lineage>
</organism>
<dbReference type="STRING" id="1348657.M622_05320"/>
<dbReference type="Gene3D" id="3.40.50.720">
    <property type="entry name" value="NAD(P)-binding Rossmann-like Domain"/>
    <property type="match status" value="1"/>
</dbReference>
<dbReference type="EMBL" id="ATJV01000070">
    <property type="protein sequence ID" value="EPZ14879.1"/>
    <property type="molecule type" value="Genomic_DNA"/>
</dbReference>
<dbReference type="eggNOG" id="COG1028">
    <property type="taxonomic scope" value="Bacteria"/>
</dbReference>
<dbReference type="InterPro" id="IPR002347">
    <property type="entry name" value="SDR_fam"/>
</dbReference>
<evidence type="ECO:0000259" key="6">
    <source>
        <dbReference type="SMART" id="SM00822"/>
    </source>
</evidence>
<dbReference type="PANTHER" id="PTHR43180">
    <property type="entry name" value="3-OXOACYL-(ACYL-CARRIER-PROTEIN) REDUCTASE (AFU_ORTHOLOGUE AFUA_6G11210)"/>
    <property type="match status" value="1"/>
</dbReference>
<evidence type="ECO:0000256" key="2">
    <source>
        <dbReference type="ARBA" id="ARBA00023002"/>
    </source>
</evidence>
<keyword evidence="3" id="KW-0520">NAD</keyword>
<evidence type="ECO:0000313" key="7">
    <source>
        <dbReference type="EMBL" id="EPZ14879.1"/>
    </source>
</evidence>
<dbReference type="AlphaFoldDB" id="T0APU8"/>
<keyword evidence="8" id="KW-1185">Reference proteome</keyword>
<dbReference type="RefSeq" id="WP_021250221.1">
    <property type="nucleotide sequence ID" value="NZ_ATJV01000070.1"/>
</dbReference>
<dbReference type="SMART" id="SM00822">
    <property type="entry name" value="PKS_KR"/>
    <property type="match status" value="1"/>
</dbReference>
<dbReference type="PANTHER" id="PTHR43180:SF28">
    <property type="entry name" value="NAD(P)-BINDING ROSSMANN-FOLD SUPERFAMILY PROTEIN"/>
    <property type="match status" value="1"/>
</dbReference>